<dbReference type="InterPro" id="IPR016032">
    <property type="entry name" value="Sig_transdc_resp-reg_C-effctor"/>
</dbReference>
<dbReference type="InterPro" id="IPR058245">
    <property type="entry name" value="NreC/VraR/RcsB-like_REC"/>
</dbReference>
<evidence type="ECO:0000256" key="3">
    <source>
        <dbReference type="ARBA" id="ARBA00023125"/>
    </source>
</evidence>
<name>A0ABZ2ZCS6_9BACT</name>
<dbReference type="Pfam" id="PF00072">
    <property type="entry name" value="Response_reg"/>
    <property type="match status" value="1"/>
</dbReference>
<dbReference type="InterPro" id="IPR000792">
    <property type="entry name" value="Tscrpt_reg_LuxR_C"/>
</dbReference>
<evidence type="ECO:0000256" key="2">
    <source>
        <dbReference type="ARBA" id="ARBA00023015"/>
    </source>
</evidence>
<dbReference type="Pfam" id="PF00196">
    <property type="entry name" value="GerE"/>
    <property type="match status" value="1"/>
</dbReference>
<keyword evidence="2" id="KW-0805">Transcription regulation</keyword>
<proteinExistence type="predicted"/>
<protein>
    <submittedName>
        <fullName evidence="8">Response regulator transcription factor</fullName>
    </submittedName>
</protein>
<dbReference type="RefSeq" id="WP_341843081.1">
    <property type="nucleotide sequence ID" value="NZ_CP149792.1"/>
</dbReference>
<dbReference type="SUPFAM" id="SSF52172">
    <property type="entry name" value="CheY-like"/>
    <property type="match status" value="1"/>
</dbReference>
<evidence type="ECO:0000259" key="6">
    <source>
        <dbReference type="PROSITE" id="PS50043"/>
    </source>
</evidence>
<keyword evidence="3" id="KW-0238">DNA-binding</keyword>
<dbReference type="PANTHER" id="PTHR43214">
    <property type="entry name" value="TWO-COMPONENT RESPONSE REGULATOR"/>
    <property type="match status" value="1"/>
</dbReference>
<evidence type="ECO:0000256" key="4">
    <source>
        <dbReference type="ARBA" id="ARBA00023163"/>
    </source>
</evidence>
<feature type="domain" description="HTH luxR-type" evidence="6">
    <location>
        <begin position="140"/>
        <end position="205"/>
    </location>
</feature>
<dbReference type="InterPro" id="IPR001789">
    <property type="entry name" value="Sig_transdc_resp-reg_receiver"/>
</dbReference>
<dbReference type="SMART" id="SM00448">
    <property type="entry name" value="REC"/>
    <property type="match status" value="1"/>
</dbReference>
<dbReference type="SMART" id="SM00421">
    <property type="entry name" value="HTH_LUXR"/>
    <property type="match status" value="1"/>
</dbReference>
<dbReference type="InterPro" id="IPR039420">
    <property type="entry name" value="WalR-like"/>
</dbReference>
<dbReference type="Proteomes" id="UP001449657">
    <property type="component" value="Chromosome"/>
</dbReference>
<sequence length="207" mass="22706">MIKVLLIDDHPIVMEGLKNLLSRQEDFTIAGCCATGQEGLAAIAELAPDVVLLDINLPDVSGIDICRQVRKQDKDIRIIALSVHNERPVIKNLLASGANGYVLKNSVGEEIITAINTALNGETYLCRAARDILSTIQEGELAEIPKITRREKEIMLLVSKGLTTTQIAEQLFISSHTVESHRKNLIEKFDAGTMMAVIKLATQYGLM</sequence>
<dbReference type="CDD" id="cd06170">
    <property type="entry name" value="LuxR_C_like"/>
    <property type="match status" value="1"/>
</dbReference>
<reference evidence="8 9" key="1">
    <citation type="submission" date="2024-03" db="EMBL/GenBank/DDBJ databases">
        <title>Chitinophaga caseinilytica sp. nov., a casein hydrolysing bacterium isolated from forest soil.</title>
        <authorList>
            <person name="Lee D.S."/>
            <person name="Han D.M."/>
            <person name="Baek J.H."/>
            <person name="Choi D.G."/>
            <person name="Jeon J.H."/>
            <person name="Jeon C.O."/>
        </authorList>
    </citation>
    <scope>NUCLEOTIDE SEQUENCE [LARGE SCALE GENOMIC DNA]</scope>
    <source>
        <strain evidence="8 9">KACC 19118</strain>
    </source>
</reference>
<dbReference type="PROSITE" id="PS00622">
    <property type="entry name" value="HTH_LUXR_1"/>
    <property type="match status" value="1"/>
</dbReference>
<evidence type="ECO:0000259" key="7">
    <source>
        <dbReference type="PROSITE" id="PS50110"/>
    </source>
</evidence>
<organism evidence="8 9">
    <name type="scientific">Chitinophaga caseinilytica</name>
    <dbReference type="NCBI Taxonomy" id="2267521"/>
    <lineage>
        <taxon>Bacteria</taxon>
        <taxon>Pseudomonadati</taxon>
        <taxon>Bacteroidota</taxon>
        <taxon>Chitinophagia</taxon>
        <taxon>Chitinophagales</taxon>
        <taxon>Chitinophagaceae</taxon>
        <taxon>Chitinophaga</taxon>
    </lineage>
</organism>
<evidence type="ECO:0000313" key="8">
    <source>
        <dbReference type="EMBL" id="WZN48491.1"/>
    </source>
</evidence>
<dbReference type="Gene3D" id="3.40.50.2300">
    <property type="match status" value="1"/>
</dbReference>
<keyword evidence="9" id="KW-1185">Reference proteome</keyword>
<keyword evidence="1 5" id="KW-0597">Phosphoprotein</keyword>
<gene>
    <name evidence="8" type="ORF">WJU22_09925</name>
</gene>
<evidence type="ECO:0000313" key="9">
    <source>
        <dbReference type="Proteomes" id="UP001449657"/>
    </source>
</evidence>
<dbReference type="PROSITE" id="PS50110">
    <property type="entry name" value="RESPONSE_REGULATORY"/>
    <property type="match status" value="1"/>
</dbReference>
<dbReference type="InterPro" id="IPR011006">
    <property type="entry name" value="CheY-like_superfamily"/>
</dbReference>
<evidence type="ECO:0000256" key="5">
    <source>
        <dbReference type="PROSITE-ProRule" id="PRU00169"/>
    </source>
</evidence>
<evidence type="ECO:0000256" key="1">
    <source>
        <dbReference type="ARBA" id="ARBA00022553"/>
    </source>
</evidence>
<dbReference type="PRINTS" id="PR00038">
    <property type="entry name" value="HTHLUXR"/>
</dbReference>
<dbReference type="PANTHER" id="PTHR43214:SF41">
    <property type="entry name" value="NITRATE_NITRITE RESPONSE REGULATOR PROTEIN NARP"/>
    <property type="match status" value="1"/>
</dbReference>
<dbReference type="EMBL" id="CP150096">
    <property type="protein sequence ID" value="WZN48491.1"/>
    <property type="molecule type" value="Genomic_DNA"/>
</dbReference>
<accession>A0ABZ2ZCS6</accession>
<dbReference type="PROSITE" id="PS50043">
    <property type="entry name" value="HTH_LUXR_2"/>
    <property type="match status" value="1"/>
</dbReference>
<feature type="modified residue" description="4-aspartylphosphate" evidence="5">
    <location>
        <position position="54"/>
    </location>
</feature>
<feature type="domain" description="Response regulatory" evidence="7">
    <location>
        <begin position="3"/>
        <end position="119"/>
    </location>
</feature>
<dbReference type="SUPFAM" id="SSF46894">
    <property type="entry name" value="C-terminal effector domain of the bipartite response regulators"/>
    <property type="match status" value="1"/>
</dbReference>
<dbReference type="CDD" id="cd17535">
    <property type="entry name" value="REC_NarL-like"/>
    <property type="match status" value="1"/>
</dbReference>
<keyword evidence="4" id="KW-0804">Transcription</keyword>